<evidence type="ECO:0000313" key="3">
    <source>
        <dbReference type="Proteomes" id="UP000692954"/>
    </source>
</evidence>
<reference evidence="2" key="1">
    <citation type="submission" date="2021-01" db="EMBL/GenBank/DDBJ databases">
        <authorList>
            <consortium name="Genoscope - CEA"/>
            <person name="William W."/>
        </authorList>
    </citation>
    <scope>NUCLEOTIDE SEQUENCE</scope>
</reference>
<dbReference type="AlphaFoldDB" id="A0A8S1K8L8"/>
<comment type="caution">
    <text evidence="2">The sequence shown here is derived from an EMBL/GenBank/DDBJ whole genome shotgun (WGS) entry which is preliminary data.</text>
</comment>
<accession>A0A8S1K8L8</accession>
<keyword evidence="1" id="KW-1133">Transmembrane helix</keyword>
<feature type="transmembrane region" description="Helical" evidence="1">
    <location>
        <begin position="27"/>
        <end position="44"/>
    </location>
</feature>
<keyword evidence="1" id="KW-0472">Membrane</keyword>
<gene>
    <name evidence="2" type="ORF">PSON_ATCC_30995.1.T0040037</name>
</gene>
<feature type="transmembrane region" description="Helical" evidence="1">
    <location>
        <begin position="56"/>
        <end position="75"/>
    </location>
</feature>
<keyword evidence="3" id="KW-1185">Reference proteome</keyword>
<protein>
    <submittedName>
        <fullName evidence="2">Uncharacterized protein</fullName>
    </submittedName>
</protein>
<evidence type="ECO:0000313" key="2">
    <source>
        <dbReference type="EMBL" id="CAD8049326.1"/>
    </source>
</evidence>
<keyword evidence="1" id="KW-0812">Transmembrane</keyword>
<feature type="transmembrane region" description="Helical" evidence="1">
    <location>
        <begin position="81"/>
        <end position="102"/>
    </location>
</feature>
<sequence length="187" mass="21388">MLQGCYFNVLPVLLKGVLGKTDNQKSFMMFFFGGIGSLLGGFFSGRIGHWTNLFNVGWFQNLLVCIFCVQSLYAYNEKILVMTYTSGFNLGLTYSGLEALHAMMIAKLINKENFYYVANSAVNSLASTLLSIVFIFLSKTTFMYYFYFMLLLIILNIIFLFTSQKKFQNIRQLTLINTEQTDSLTKE</sequence>
<proteinExistence type="predicted"/>
<dbReference type="EMBL" id="CAJJDN010000004">
    <property type="protein sequence ID" value="CAD8049326.1"/>
    <property type="molecule type" value="Genomic_DNA"/>
</dbReference>
<dbReference type="OrthoDB" id="310794at2759"/>
<feature type="transmembrane region" description="Helical" evidence="1">
    <location>
        <begin position="114"/>
        <end position="136"/>
    </location>
</feature>
<organism evidence="2 3">
    <name type="scientific">Paramecium sonneborni</name>
    <dbReference type="NCBI Taxonomy" id="65129"/>
    <lineage>
        <taxon>Eukaryota</taxon>
        <taxon>Sar</taxon>
        <taxon>Alveolata</taxon>
        <taxon>Ciliophora</taxon>
        <taxon>Intramacronucleata</taxon>
        <taxon>Oligohymenophorea</taxon>
        <taxon>Peniculida</taxon>
        <taxon>Parameciidae</taxon>
        <taxon>Paramecium</taxon>
    </lineage>
</organism>
<name>A0A8S1K8L8_9CILI</name>
<evidence type="ECO:0000256" key="1">
    <source>
        <dbReference type="SAM" id="Phobius"/>
    </source>
</evidence>
<feature type="transmembrane region" description="Helical" evidence="1">
    <location>
        <begin position="142"/>
        <end position="161"/>
    </location>
</feature>
<dbReference type="Proteomes" id="UP000692954">
    <property type="component" value="Unassembled WGS sequence"/>
</dbReference>